<evidence type="ECO:0000259" key="10">
    <source>
        <dbReference type="SMART" id="SM00387"/>
    </source>
</evidence>
<keyword evidence="9" id="KW-0472">Membrane</keyword>
<dbReference type="EC" id="2.7.13.3" evidence="2"/>
<dbReference type="InterPro" id="IPR050482">
    <property type="entry name" value="Sensor_HK_TwoCompSys"/>
</dbReference>
<dbReference type="PANTHER" id="PTHR24421:SF10">
    <property type="entry name" value="NITRATE_NITRITE SENSOR PROTEIN NARQ"/>
    <property type="match status" value="1"/>
</dbReference>
<dbReference type="KEGG" id="vpy:HZI73_24120"/>
<dbReference type="InterPro" id="IPR036890">
    <property type="entry name" value="HATPase_C_sf"/>
</dbReference>
<dbReference type="GO" id="GO:0000155">
    <property type="term" value="F:phosphorelay sensor kinase activity"/>
    <property type="evidence" value="ECO:0007669"/>
    <property type="project" value="InterPro"/>
</dbReference>
<keyword evidence="9" id="KW-1133">Transmembrane helix</keyword>
<evidence type="ECO:0000256" key="6">
    <source>
        <dbReference type="ARBA" id="ARBA00022777"/>
    </source>
</evidence>
<gene>
    <name evidence="11" type="ORF">HZI73_24120</name>
</gene>
<dbReference type="GO" id="GO:0005524">
    <property type="term" value="F:ATP binding"/>
    <property type="evidence" value="ECO:0007669"/>
    <property type="project" value="UniProtKB-KW"/>
</dbReference>
<evidence type="ECO:0000313" key="11">
    <source>
        <dbReference type="EMBL" id="QUI25192.1"/>
    </source>
</evidence>
<feature type="transmembrane region" description="Helical" evidence="9">
    <location>
        <begin position="57"/>
        <end position="74"/>
    </location>
</feature>
<comment type="catalytic activity">
    <reaction evidence="1">
        <text>ATP + protein L-histidine = ADP + protein N-phospho-L-histidine.</text>
        <dbReference type="EC" id="2.7.13.3"/>
    </reaction>
</comment>
<accession>A0A8J8MPJ4</accession>
<protein>
    <recommendedName>
        <fullName evidence="2">histidine kinase</fullName>
        <ecNumber evidence="2">2.7.13.3</ecNumber>
    </recommendedName>
</protein>
<keyword evidence="4" id="KW-0808">Transferase</keyword>
<evidence type="ECO:0000256" key="7">
    <source>
        <dbReference type="ARBA" id="ARBA00022840"/>
    </source>
</evidence>
<dbReference type="Pfam" id="PF02518">
    <property type="entry name" value="HATPase_c"/>
    <property type="match status" value="1"/>
</dbReference>
<evidence type="ECO:0000256" key="9">
    <source>
        <dbReference type="SAM" id="Phobius"/>
    </source>
</evidence>
<feature type="transmembrane region" description="Helical" evidence="9">
    <location>
        <begin position="80"/>
        <end position="99"/>
    </location>
</feature>
<evidence type="ECO:0000256" key="4">
    <source>
        <dbReference type="ARBA" id="ARBA00022679"/>
    </source>
</evidence>
<dbReference type="GO" id="GO:0046983">
    <property type="term" value="F:protein dimerization activity"/>
    <property type="evidence" value="ECO:0007669"/>
    <property type="project" value="InterPro"/>
</dbReference>
<evidence type="ECO:0000313" key="12">
    <source>
        <dbReference type="Proteomes" id="UP000683246"/>
    </source>
</evidence>
<feature type="transmembrane region" description="Helical" evidence="9">
    <location>
        <begin position="7"/>
        <end position="26"/>
    </location>
</feature>
<feature type="domain" description="Histidine kinase/HSP90-like ATPase" evidence="10">
    <location>
        <begin position="297"/>
        <end position="385"/>
    </location>
</feature>
<feature type="transmembrane region" description="Helical" evidence="9">
    <location>
        <begin position="32"/>
        <end position="50"/>
    </location>
</feature>
<dbReference type="InterPro" id="IPR011712">
    <property type="entry name" value="Sig_transdc_His_kin_sub3_dim/P"/>
</dbReference>
<dbReference type="RefSeq" id="WP_212695891.1">
    <property type="nucleotide sequence ID" value="NZ_CP058649.1"/>
</dbReference>
<dbReference type="EMBL" id="CP058649">
    <property type="protein sequence ID" value="QUI25192.1"/>
    <property type="molecule type" value="Genomic_DNA"/>
</dbReference>
<keyword evidence="6 11" id="KW-0418">Kinase</keyword>
<dbReference type="AlphaFoldDB" id="A0A8J8MPJ4"/>
<feature type="transmembrane region" description="Helical" evidence="9">
    <location>
        <begin position="134"/>
        <end position="154"/>
    </location>
</feature>
<proteinExistence type="predicted"/>
<keyword evidence="3" id="KW-0597">Phosphoprotein</keyword>
<keyword evidence="5" id="KW-0547">Nucleotide-binding</keyword>
<evidence type="ECO:0000256" key="2">
    <source>
        <dbReference type="ARBA" id="ARBA00012438"/>
    </source>
</evidence>
<dbReference type="Proteomes" id="UP000683246">
    <property type="component" value="Chromosome"/>
</dbReference>
<dbReference type="Gene3D" id="3.30.565.10">
    <property type="entry name" value="Histidine kinase-like ATPase, C-terminal domain"/>
    <property type="match status" value="1"/>
</dbReference>
<reference evidence="11" key="1">
    <citation type="submission" date="2020-07" db="EMBL/GenBank/DDBJ databases">
        <title>Vallitalea pronyensis genome.</title>
        <authorList>
            <person name="Postec A."/>
        </authorList>
    </citation>
    <scope>NUCLEOTIDE SEQUENCE</scope>
    <source>
        <strain evidence="11">FatNI3</strain>
    </source>
</reference>
<dbReference type="SUPFAM" id="SSF55874">
    <property type="entry name" value="ATPase domain of HSP90 chaperone/DNA topoisomerase II/histidine kinase"/>
    <property type="match status" value="1"/>
</dbReference>
<dbReference type="Gene3D" id="1.20.5.1930">
    <property type="match status" value="1"/>
</dbReference>
<dbReference type="GO" id="GO:0016020">
    <property type="term" value="C:membrane"/>
    <property type="evidence" value="ECO:0007669"/>
    <property type="project" value="InterPro"/>
</dbReference>
<keyword evidence="12" id="KW-1185">Reference proteome</keyword>
<dbReference type="PANTHER" id="PTHR24421">
    <property type="entry name" value="NITRATE/NITRITE SENSOR PROTEIN NARX-RELATED"/>
    <property type="match status" value="1"/>
</dbReference>
<evidence type="ECO:0000256" key="8">
    <source>
        <dbReference type="ARBA" id="ARBA00023012"/>
    </source>
</evidence>
<keyword evidence="7" id="KW-0067">ATP-binding</keyword>
<name>A0A8J8MPJ4_9FIRM</name>
<keyword evidence="9" id="KW-0812">Transmembrane</keyword>
<dbReference type="SMART" id="SM00387">
    <property type="entry name" value="HATPase_c"/>
    <property type="match status" value="1"/>
</dbReference>
<dbReference type="Pfam" id="PF07730">
    <property type="entry name" value="HisKA_3"/>
    <property type="match status" value="1"/>
</dbReference>
<keyword evidence="8" id="KW-0902">Two-component regulatory system</keyword>
<dbReference type="CDD" id="cd16917">
    <property type="entry name" value="HATPase_UhpB-NarQ-NarX-like"/>
    <property type="match status" value="1"/>
</dbReference>
<feature type="transmembrane region" description="Helical" evidence="9">
    <location>
        <begin position="106"/>
        <end position="128"/>
    </location>
</feature>
<evidence type="ECO:0000256" key="3">
    <source>
        <dbReference type="ARBA" id="ARBA00022553"/>
    </source>
</evidence>
<sequence length="394" mass="45667">MLNRKYWVYYFMHIPTIIIFYFAFSYEDARGSRYSLLLILFGVFILLSILQKFCKTKVTIFMLLMLKVVMIALIELNSKFAINYFIHALYLSVMIESTFFLTLRKVLMIGGLVFIASMYKFVSVLMINPSFSNMSQMFLFALINILVMVVMGFAKYHKEEEKKVHELYHKLLEAHKQLQHYADRIKALTVVEERNRIARDLHDTLGHDLTGLIMQLEMTSTMLEDDVDAAKTLMEQSKHTSRESLKKVRQIVHTFKEAHKVDRNLDEIHGLVQDFASKTGAAINLHITGEKITLLPEVYITLYRIIQEAMTNAIRHGKADMIHIRIHLDDKKLTFHIEDNGRGCKLLEEGYGLQGMRERVALLGGTLSYTHKKGFVIDGTLLLEVYQETKMINP</sequence>
<organism evidence="11 12">
    <name type="scientific">Vallitalea pronyensis</name>
    <dbReference type="NCBI Taxonomy" id="1348613"/>
    <lineage>
        <taxon>Bacteria</taxon>
        <taxon>Bacillati</taxon>
        <taxon>Bacillota</taxon>
        <taxon>Clostridia</taxon>
        <taxon>Lachnospirales</taxon>
        <taxon>Vallitaleaceae</taxon>
        <taxon>Vallitalea</taxon>
    </lineage>
</organism>
<evidence type="ECO:0000256" key="5">
    <source>
        <dbReference type="ARBA" id="ARBA00022741"/>
    </source>
</evidence>
<evidence type="ECO:0000256" key="1">
    <source>
        <dbReference type="ARBA" id="ARBA00000085"/>
    </source>
</evidence>
<dbReference type="InterPro" id="IPR003594">
    <property type="entry name" value="HATPase_dom"/>
</dbReference>